<name>A0A0B4XHJ4_9GAMM</name>
<protein>
    <submittedName>
        <fullName evidence="3">Alpha/beta fold family hydrolase</fullName>
    </submittedName>
</protein>
<dbReference type="Pfam" id="PF00561">
    <property type="entry name" value="Abhydrolase_1"/>
    <property type="match status" value="1"/>
</dbReference>
<evidence type="ECO:0000313" key="4">
    <source>
        <dbReference type="Proteomes" id="UP000006764"/>
    </source>
</evidence>
<dbReference type="AlphaFoldDB" id="A0A0B4XHJ4"/>
<dbReference type="Gene3D" id="3.40.50.1820">
    <property type="entry name" value="alpha/beta hydrolase"/>
    <property type="match status" value="1"/>
</dbReference>
<dbReference type="GO" id="GO:0016787">
    <property type="term" value="F:hydrolase activity"/>
    <property type="evidence" value="ECO:0007669"/>
    <property type="project" value="UniProtKB-KW"/>
</dbReference>
<dbReference type="EMBL" id="CP004387">
    <property type="protein sequence ID" value="AJD47634.1"/>
    <property type="molecule type" value="Genomic_DNA"/>
</dbReference>
<dbReference type="STRING" id="391936.S7S_06090"/>
<reference evidence="3 4" key="1">
    <citation type="journal article" date="2012" name="J. Bacteriol.">
        <title>Genome sequence of an alkane-degrading bacterium, Alcanivorax pacificus type strain W11-5, isolated from deep sea sediment.</title>
        <authorList>
            <person name="Lai Q."/>
            <person name="Shao Z."/>
        </authorList>
    </citation>
    <scope>NUCLEOTIDE SEQUENCE [LARGE SCALE GENOMIC DNA]</scope>
    <source>
        <strain evidence="3 4">W11-5</strain>
    </source>
</reference>
<dbReference type="InterPro" id="IPR000639">
    <property type="entry name" value="Epox_hydrolase-like"/>
</dbReference>
<feature type="domain" description="AB hydrolase-1" evidence="2">
    <location>
        <begin position="23"/>
        <end position="274"/>
    </location>
</feature>
<accession>A0A0B4XHJ4</accession>
<keyword evidence="4" id="KW-1185">Reference proteome</keyword>
<proteinExistence type="predicted"/>
<dbReference type="OrthoDB" id="9780765at2"/>
<dbReference type="KEGG" id="apac:S7S_06090"/>
<dbReference type="SUPFAM" id="SSF53474">
    <property type="entry name" value="alpha/beta-Hydrolases"/>
    <property type="match status" value="1"/>
</dbReference>
<dbReference type="Proteomes" id="UP000006764">
    <property type="component" value="Chromosome"/>
</dbReference>
<dbReference type="InterPro" id="IPR029058">
    <property type="entry name" value="AB_hydrolase_fold"/>
</dbReference>
<evidence type="ECO:0000259" key="2">
    <source>
        <dbReference type="Pfam" id="PF00561"/>
    </source>
</evidence>
<dbReference type="InterPro" id="IPR000073">
    <property type="entry name" value="AB_hydrolase_1"/>
</dbReference>
<gene>
    <name evidence="3" type="ORF">S7S_06090</name>
</gene>
<organism evidence="3 4">
    <name type="scientific">Isoalcanivorax pacificus W11-5</name>
    <dbReference type="NCBI Taxonomy" id="391936"/>
    <lineage>
        <taxon>Bacteria</taxon>
        <taxon>Pseudomonadati</taxon>
        <taxon>Pseudomonadota</taxon>
        <taxon>Gammaproteobacteria</taxon>
        <taxon>Oceanospirillales</taxon>
        <taxon>Alcanivoracaceae</taxon>
        <taxon>Isoalcanivorax</taxon>
    </lineage>
</organism>
<dbReference type="PRINTS" id="PR00412">
    <property type="entry name" value="EPOXHYDRLASE"/>
</dbReference>
<sequence length="294" mass="32271">MKHVELVNGNLRFPALMAGDGEPVLLLHGFPDCHLNWVHQLEALAGAGYCAVAPAMRGYAPGCLAPDGDYSLRAAVEDVCAFANQLGGAVHLVGHDWGAAVGYLAAARSPELFLSLSTLAVPPLKRLPQAVLRVPEQLLLSAYMDFFQLPLVPEWVLRRNDLAGVEWLWQRWSPDWDGGDYLANAQRVLAEPGALSGALNWYRHLPRFWTAAHREARSWMARPIAVPTLVMLGRKDGCMSPRLLDHAVQARDFPVGLQVEQISGAGHFLHLERPQRINELLLAHLAQTAVQTAG</sequence>
<dbReference type="HOGENOM" id="CLU_020336_7_3_6"/>
<dbReference type="RefSeq" id="WP_008738008.1">
    <property type="nucleotide sequence ID" value="NZ_CP004387.1"/>
</dbReference>
<evidence type="ECO:0000256" key="1">
    <source>
        <dbReference type="ARBA" id="ARBA00022801"/>
    </source>
</evidence>
<keyword evidence="1 3" id="KW-0378">Hydrolase</keyword>
<dbReference type="PANTHER" id="PTHR43329">
    <property type="entry name" value="EPOXIDE HYDROLASE"/>
    <property type="match status" value="1"/>
</dbReference>
<evidence type="ECO:0000313" key="3">
    <source>
        <dbReference type="EMBL" id="AJD47634.1"/>
    </source>
</evidence>